<evidence type="ECO:0000259" key="20">
    <source>
        <dbReference type="Pfam" id="PF00763"/>
    </source>
</evidence>
<dbReference type="InterPro" id="IPR036291">
    <property type="entry name" value="NAD(P)-bd_dom_sf"/>
</dbReference>
<dbReference type="FunFam" id="3.40.50.300:FF:000556">
    <property type="entry name" value="Methylenetetrahydrofolate dehydrogenase (NADP+ dependent) 1 like"/>
    <property type="match status" value="1"/>
</dbReference>
<dbReference type="Gene3D" id="3.40.50.300">
    <property type="entry name" value="P-loop containing nucleotide triphosphate hydrolases"/>
    <property type="match status" value="2"/>
</dbReference>
<dbReference type="GO" id="GO:0005829">
    <property type="term" value="C:cytosol"/>
    <property type="evidence" value="ECO:0007669"/>
    <property type="project" value="TreeGrafter"/>
</dbReference>
<dbReference type="GO" id="GO:0004488">
    <property type="term" value="F:methylenetetrahydrofolate dehydrogenase (NADP+) activity"/>
    <property type="evidence" value="ECO:0007669"/>
    <property type="project" value="InterPro"/>
</dbReference>
<dbReference type="InterPro" id="IPR020630">
    <property type="entry name" value="THF_DH/CycHdrlase_cat_dom"/>
</dbReference>
<dbReference type="InterPro" id="IPR027417">
    <property type="entry name" value="P-loop_NTPase"/>
</dbReference>
<dbReference type="FunFam" id="3.40.50.10860:FF:000013">
    <property type="entry name" value="Methylenetetrahydrofolate dehydrogenase (NADP+ dependent) 1 like"/>
    <property type="match status" value="1"/>
</dbReference>
<dbReference type="Gene3D" id="1.10.8.770">
    <property type="match status" value="1"/>
</dbReference>
<dbReference type="PANTHER" id="PTHR48099">
    <property type="entry name" value="C-1-TETRAHYDROFOLATE SYNTHASE, CYTOPLASMIC-RELATED"/>
    <property type="match status" value="1"/>
</dbReference>
<sequence>MRLSTLRHACRNLPTPSVHQPRTGVRVFGLAKSSLPLGPSSNSQLLLRAASSVSGTTSAEKAPKLGKQTDGPGYENTIRENVQRTKEEMVALQRGHPALKPTLAIIQADEDDRLLELNKKMAGKIGLNVTQICLPRECTEDEIIEEVLKLNEDPRVHGVYLHLPPASLTSRVLNTLRPEKDVDGVSDLNVGRLVRGDMNQGFIPPLANAVMELLARHGEQRKIVLVVGGEGPLGVALQCLMQRRGMVVLHSRRSSEVLQKQVCTHRCRRAHTHIHLHKGCLIAMSGVGPLTAALRMQNVVQSSSRWAQGQQYRPWTLRSLKLQPLSPVPSDIEISRAQTPKPVDQLAQEIGLLQEETEAYGRTKAKVRLSLLDRLREQPDGKYVLVAGITPTPLGEGKSTVVIGLVQALSAHLKLNSFACLRQPSQGPTFGVKGQRGQISTRISMLEISMLINESFNLHLTGDIHAITAANNLVAAAIDARMLHEATQKDKALYSRLVPSVNGVRRFSPIQISRLRRLGISEIDPSALTPQEVSSFVRLDLDPAKVTWQRVVDTNDRFLRKITVGQASTEKGHVRETQFDIAVASEIMAILALADGLGDMKTRLGRMVVGSSRSGQPVTAEDLGVSGALAVLMKDAIKPTLMQTLEGSPVFVHAGPFANIAHGNSSVLADKLALKLVGEDGFVVTEAGFGADIGMEKFFNIKCRASGLRPNVVVLVATVRALKMHGGGPNVSAGSPLPREYIDESHHSLLQSLQLFPWFPLWLPSPWLLHRTDTQAEIDLVCQMAKESGASDAVPCHHWARGGRGSVELAQAVKQAGSQPSHFQFLYSQETPIVEKIRMIAQKVYGADDIELSPEAQAKIDYYNQQGYGKLPICMAKTHLSLSHMPEKKGTPTGFTLPIRDIRASIGAGFIYPLVGTMSTMPGLPTRPCFYDIDLDPVTEEITGLF</sequence>
<gene>
    <name evidence="21" type="primary">MTHFD1L</name>
</gene>
<comment type="subcellular location">
    <subcellularLocation>
        <location evidence="1">Mitochondrion</location>
    </subcellularLocation>
</comment>
<keyword evidence="8" id="KW-0554">One-carbon metabolism</keyword>
<comment type="function">
    <text evidence="16">May provide the missing metabolic reaction required to link the mitochondria and the cytoplasm in the mammalian model of one-carbon folate metabolism complementing thus the enzymatic activities of MTHFD2.</text>
</comment>
<accession>A0AAZ3QAU2</accession>
<evidence type="ECO:0000256" key="4">
    <source>
        <dbReference type="ARBA" id="ARBA00006985"/>
    </source>
</evidence>
<keyword evidence="12" id="KW-0809">Transit peptide</keyword>
<dbReference type="SUPFAM" id="SSF52540">
    <property type="entry name" value="P-loop containing nucleoside triphosphate hydrolases"/>
    <property type="match status" value="1"/>
</dbReference>
<keyword evidence="14" id="KW-0496">Mitochondrion</keyword>
<evidence type="ECO:0000256" key="13">
    <source>
        <dbReference type="ARBA" id="ARBA00022990"/>
    </source>
</evidence>
<evidence type="ECO:0000313" key="22">
    <source>
        <dbReference type="Proteomes" id="UP000694402"/>
    </source>
</evidence>
<evidence type="ECO:0000256" key="9">
    <source>
        <dbReference type="ARBA" id="ARBA00022598"/>
    </source>
</evidence>
<protein>
    <recommendedName>
        <fullName evidence="17">Monofunctional C1-tetrahydrofolate synthase, mitochondrial</fullName>
        <ecNumber evidence="6">6.3.4.3</ecNumber>
    </recommendedName>
    <alternativeName>
        <fullName evidence="18">Formyltetrahydrofolate synthetase</fullName>
    </alternativeName>
</protein>
<dbReference type="Gene3D" id="3.10.410.10">
    <property type="entry name" value="Formyltetrahydrofolate synthetase, domain 3"/>
    <property type="match status" value="1"/>
</dbReference>
<dbReference type="CDD" id="cd00477">
    <property type="entry name" value="FTHFS"/>
    <property type="match status" value="1"/>
</dbReference>
<dbReference type="GO" id="GO:0035999">
    <property type="term" value="P:tetrahydrofolate interconversion"/>
    <property type="evidence" value="ECO:0007669"/>
    <property type="project" value="TreeGrafter"/>
</dbReference>
<evidence type="ECO:0000256" key="19">
    <source>
        <dbReference type="SAM" id="MobiDB-lite"/>
    </source>
</evidence>
<dbReference type="GO" id="GO:0015942">
    <property type="term" value="P:formate metabolic process"/>
    <property type="evidence" value="ECO:0007669"/>
    <property type="project" value="UniProtKB-ARBA"/>
</dbReference>
<comment type="pathway">
    <text evidence="2">One-carbon metabolism; tetrahydrofolate interconversion.</text>
</comment>
<reference evidence="22" key="1">
    <citation type="journal article" date="2018" name="PLoS ONE">
        <title>Chinook salmon (Oncorhynchus tshawytscha) genome and transcriptome.</title>
        <authorList>
            <person name="Christensen K.A."/>
            <person name="Leong J.S."/>
            <person name="Sakhrani D."/>
            <person name="Biagi C.A."/>
            <person name="Minkley D.R."/>
            <person name="Withler R.E."/>
            <person name="Rondeau E.B."/>
            <person name="Koop B.F."/>
            <person name="Devlin R.H."/>
        </authorList>
    </citation>
    <scope>NUCLEOTIDE SEQUENCE [LARGE SCALE GENOMIC DNA]</scope>
</reference>
<dbReference type="PANTHER" id="PTHR48099:SF12">
    <property type="entry name" value="MONOFUNCTIONAL C1-TETRAHYDROFOLATE SYNTHASE, MITOCHONDRIAL"/>
    <property type="match status" value="1"/>
</dbReference>
<keyword evidence="22" id="KW-1185">Reference proteome</keyword>
<reference evidence="21" key="2">
    <citation type="submission" date="2025-08" db="UniProtKB">
        <authorList>
            <consortium name="Ensembl"/>
        </authorList>
    </citation>
    <scope>IDENTIFICATION</scope>
</reference>
<name>A0AAZ3QAU2_ONCTS</name>
<keyword evidence="13" id="KW-0007">Acetylation</keyword>
<evidence type="ECO:0000256" key="1">
    <source>
        <dbReference type="ARBA" id="ARBA00004173"/>
    </source>
</evidence>
<dbReference type="SUPFAM" id="SSF51735">
    <property type="entry name" value="NAD(P)-binding Rossmann-fold domains"/>
    <property type="match status" value="1"/>
</dbReference>
<dbReference type="GO" id="GO:0046394">
    <property type="term" value="P:carboxylic acid biosynthetic process"/>
    <property type="evidence" value="ECO:0007669"/>
    <property type="project" value="UniProtKB-ARBA"/>
</dbReference>
<dbReference type="GO" id="GO:0005759">
    <property type="term" value="C:mitochondrial matrix"/>
    <property type="evidence" value="ECO:0007669"/>
    <property type="project" value="UniProtKB-ARBA"/>
</dbReference>
<evidence type="ECO:0000313" key="21">
    <source>
        <dbReference type="Ensembl" id="ENSOTSP00005125613.1"/>
    </source>
</evidence>
<dbReference type="HAMAP" id="MF_01543">
    <property type="entry name" value="FTHFS"/>
    <property type="match status" value="1"/>
</dbReference>
<keyword evidence="10" id="KW-0547">Nucleotide-binding</keyword>
<feature type="domain" description="Tetrahydrofolate dehydrogenase/cyclohydrolase catalytic" evidence="20">
    <location>
        <begin position="74"/>
        <end position="183"/>
    </location>
</feature>
<proteinExistence type="inferred from homology"/>
<dbReference type="Pfam" id="PF00763">
    <property type="entry name" value="THF_DHG_CYH"/>
    <property type="match status" value="1"/>
</dbReference>
<evidence type="ECO:0000256" key="3">
    <source>
        <dbReference type="ARBA" id="ARBA00005559"/>
    </source>
</evidence>
<evidence type="ECO:0000256" key="12">
    <source>
        <dbReference type="ARBA" id="ARBA00022946"/>
    </source>
</evidence>
<keyword evidence="9" id="KW-0436">Ligase</keyword>
<dbReference type="AlphaFoldDB" id="A0AAZ3QAU2"/>
<evidence type="ECO:0000256" key="8">
    <source>
        <dbReference type="ARBA" id="ARBA00022563"/>
    </source>
</evidence>
<comment type="subunit">
    <text evidence="5">Homodimer.</text>
</comment>
<dbReference type="EC" id="6.3.4.3" evidence="6"/>
<dbReference type="Pfam" id="PF01268">
    <property type="entry name" value="FTHFS"/>
    <property type="match status" value="1"/>
</dbReference>
<evidence type="ECO:0000256" key="11">
    <source>
        <dbReference type="ARBA" id="ARBA00022840"/>
    </source>
</evidence>
<feature type="region of interest" description="Disordered" evidence="19">
    <location>
        <begin position="56"/>
        <end position="75"/>
    </location>
</feature>
<evidence type="ECO:0000256" key="16">
    <source>
        <dbReference type="ARBA" id="ARBA00058670"/>
    </source>
</evidence>
<evidence type="ECO:0000256" key="14">
    <source>
        <dbReference type="ARBA" id="ARBA00023128"/>
    </source>
</evidence>
<keyword evidence="7" id="KW-0597">Phosphoprotein</keyword>
<dbReference type="Proteomes" id="UP000694402">
    <property type="component" value="Unassembled WGS sequence"/>
</dbReference>
<reference evidence="21" key="3">
    <citation type="submission" date="2025-09" db="UniProtKB">
        <authorList>
            <consortium name="Ensembl"/>
        </authorList>
    </citation>
    <scope>IDENTIFICATION</scope>
</reference>
<comment type="similarity">
    <text evidence="3">In the N-terminal section; belongs to the tetrahydrofolate dehydrogenase/cyclohydrolase family.</text>
</comment>
<dbReference type="FunFam" id="3.10.410.10:FF:000001">
    <property type="entry name" value="Putative formate--tetrahydrofolate ligase"/>
    <property type="match status" value="1"/>
</dbReference>
<dbReference type="GO" id="GO:0004477">
    <property type="term" value="F:methenyltetrahydrofolate cyclohydrolase activity"/>
    <property type="evidence" value="ECO:0007669"/>
    <property type="project" value="TreeGrafter"/>
</dbReference>
<evidence type="ECO:0000256" key="6">
    <source>
        <dbReference type="ARBA" id="ARBA00012295"/>
    </source>
</evidence>
<evidence type="ECO:0000256" key="10">
    <source>
        <dbReference type="ARBA" id="ARBA00022741"/>
    </source>
</evidence>
<dbReference type="SUPFAM" id="SSF53223">
    <property type="entry name" value="Aminoacid dehydrogenase-like, N-terminal domain"/>
    <property type="match status" value="1"/>
</dbReference>
<evidence type="ECO:0000256" key="2">
    <source>
        <dbReference type="ARBA" id="ARBA00004777"/>
    </source>
</evidence>
<evidence type="ECO:0000256" key="18">
    <source>
        <dbReference type="ARBA" id="ARBA00079657"/>
    </source>
</evidence>
<dbReference type="InterPro" id="IPR020628">
    <property type="entry name" value="Formate_THF_ligase_CS"/>
</dbReference>
<dbReference type="Ensembl" id="ENSOTST00005127923.1">
    <property type="protein sequence ID" value="ENSOTSP00005125613.1"/>
    <property type="gene ID" value="ENSOTSG00005072401.1"/>
</dbReference>
<evidence type="ECO:0000256" key="5">
    <source>
        <dbReference type="ARBA" id="ARBA00011738"/>
    </source>
</evidence>
<evidence type="ECO:0000256" key="15">
    <source>
        <dbReference type="ARBA" id="ARBA00051444"/>
    </source>
</evidence>
<dbReference type="GeneTree" id="ENSGT00940000157477"/>
<comment type="catalytic activity">
    <reaction evidence="15">
        <text>(6S)-5,6,7,8-tetrahydrofolate + formate + ATP = (6R)-10-formyltetrahydrofolate + ADP + phosphate</text>
        <dbReference type="Rhea" id="RHEA:20221"/>
        <dbReference type="ChEBI" id="CHEBI:15740"/>
        <dbReference type="ChEBI" id="CHEBI:30616"/>
        <dbReference type="ChEBI" id="CHEBI:43474"/>
        <dbReference type="ChEBI" id="CHEBI:57453"/>
        <dbReference type="ChEBI" id="CHEBI:195366"/>
        <dbReference type="ChEBI" id="CHEBI:456216"/>
        <dbReference type="EC" id="6.3.4.3"/>
    </reaction>
    <physiologicalReaction direction="left-to-right" evidence="15">
        <dbReference type="Rhea" id="RHEA:20222"/>
    </physiologicalReaction>
</comment>
<dbReference type="Gene3D" id="3.40.50.10860">
    <property type="entry name" value="Leucine Dehydrogenase, chain A, domain 1"/>
    <property type="match status" value="1"/>
</dbReference>
<dbReference type="GO" id="GO:0004329">
    <property type="term" value="F:formate-tetrahydrofolate ligase activity"/>
    <property type="evidence" value="ECO:0007669"/>
    <property type="project" value="UniProtKB-EC"/>
</dbReference>
<evidence type="ECO:0000256" key="7">
    <source>
        <dbReference type="ARBA" id="ARBA00022553"/>
    </source>
</evidence>
<dbReference type="InterPro" id="IPR000559">
    <property type="entry name" value="Formate_THF_ligase"/>
</dbReference>
<dbReference type="PROSITE" id="PS00722">
    <property type="entry name" value="FTHFS_2"/>
    <property type="match status" value="1"/>
</dbReference>
<evidence type="ECO:0000256" key="17">
    <source>
        <dbReference type="ARBA" id="ARBA00070357"/>
    </source>
</evidence>
<dbReference type="GO" id="GO:0005524">
    <property type="term" value="F:ATP binding"/>
    <property type="evidence" value="ECO:0007669"/>
    <property type="project" value="UniProtKB-KW"/>
</dbReference>
<keyword evidence="11" id="KW-0067">ATP-binding</keyword>
<organism evidence="21 22">
    <name type="scientific">Oncorhynchus tshawytscha</name>
    <name type="common">Chinook salmon</name>
    <name type="synonym">Salmo tshawytscha</name>
    <dbReference type="NCBI Taxonomy" id="74940"/>
    <lineage>
        <taxon>Eukaryota</taxon>
        <taxon>Metazoa</taxon>
        <taxon>Chordata</taxon>
        <taxon>Craniata</taxon>
        <taxon>Vertebrata</taxon>
        <taxon>Euteleostomi</taxon>
        <taxon>Actinopterygii</taxon>
        <taxon>Neopterygii</taxon>
        <taxon>Teleostei</taxon>
        <taxon>Protacanthopterygii</taxon>
        <taxon>Salmoniformes</taxon>
        <taxon>Salmonidae</taxon>
        <taxon>Salmoninae</taxon>
        <taxon>Oncorhynchus</taxon>
    </lineage>
</organism>
<dbReference type="InterPro" id="IPR046346">
    <property type="entry name" value="Aminoacid_DH-like_N_sf"/>
</dbReference>
<comment type="similarity">
    <text evidence="4">In the C-terminal section; belongs to the formate--tetrahydrofolate ligase family.</text>
</comment>
<dbReference type="FunFam" id="1.10.8.770:FF:000001">
    <property type="entry name" value="Methylenetetrahydrofolate dehydrogenase (NADP+ dependent) 1 like"/>
    <property type="match status" value="1"/>
</dbReference>